<name>A0A3S6QRR8_9LACO</name>
<organism evidence="2 3">
    <name type="scientific">Liquorilactobacillus hordei</name>
    <dbReference type="NCBI Taxonomy" id="468911"/>
    <lineage>
        <taxon>Bacteria</taxon>
        <taxon>Bacillati</taxon>
        <taxon>Bacillota</taxon>
        <taxon>Bacilli</taxon>
        <taxon>Lactobacillales</taxon>
        <taxon>Lactobacillaceae</taxon>
        <taxon>Liquorilactobacillus</taxon>
    </lineage>
</organism>
<accession>A0A3S6QRR8</accession>
<feature type="transmembrane region" description="Helical" evidence="1">
    <location>
        <begin position="77"/>
        <end position="98"/>
    </location>
</feature>
<evidence type="ECO:0000256" key="1">
    <source>
        <dbReference type="SAM" id="Phobius"/>
    </source>
</evidence>
<keyword evidence="1" id="KW-1133">Transmembrane helix</keyword>
<dbReference type="InterPro" id="IPR045620">
    <property type="entry name" value="DUF6442"/>
</dbReference>
<dbReference type="EMBL" id="CP018176">
    <property type="protein sequence ID" value="AUJ30743.1"/>
    <property type="molecule type" value="Genomic_DNA"/>
</dbReference>
<reference evidence="2 3" key="1">
    <citation type="submission" date="2016-11" db="EMBL/GenBank/DDBJ databases">
        <title>Interaction between Lactobacillus species and yeast in water kefir.</title>
        <authorList>
            <person name="Behr J."/>
            <person name="Xu D."/>
            <person name="Vogel R.F."/>
        </authorList>
    </citation>
    <scope>NUCLEOTIDE SEQUENCE [LARGE SCALE GENOMIC DNA]</scope>
    <source>
        <strain evidence="2 3">TMW 1.1822</strain>
    </source>
</reference>
<evidence type="ECO:0000313" key="2">
    <source>
        <dbReference type="EMBL" id="AUJ30743.1"/>
    </source>
</evidence>
<sequence>MNKDKILRAAQLANDDEGKRNTILKDQSIIFGFCSLGLLFILIIQLLHHESLNTVFFLVLLGGLGIEISQVIKKHSIISILTSILLIVAVVYTAWLIIIGK</sequence>
<gene>
    <name evidence="2" type="ORF">BSQ49_11440</name>
</gene>
<dbReference type="Proteomes" id="UP000314960">
    <property type="component" value="Chromosome"/>
</dbReference>
<keyword evidence="1" id="KW-0472">Membrane</keyword>
<protein>
    <recommendedName>
        <fullName evidence="4">DUF3953 domain-containing protein</fullName>
    </recommendedName>
</protein>
<dbReference type="RefSeq" id="WP_141055404.1">
    <property type="nucleotide sequence ID" value="NZ_CP018176.1"/>
</dbReference>
<feature type="transmembrane region" description="Helical" evidence="1">
    <location>
        <begin position="54"/>
        <end position="72"/>
    </location>
</feature>
<evidence type="ECO:0000313" key="3">
    <source>
        <dbReference type="Proteomes" id="UP000314960"/>
    </source>
</evidence>
<evidence type="ECO:0008006" key="4">
    <source>
        <dbReference type="Google" id="ProtNLM"/>
    </source>
</evidence>
<keyword evidence="1" id="KW-0812">Transmembrane</keyword>
<dbReference type="AlphaFoldDB" id="A0A3S6QRR8"/>
<dbReference type="Pfam" id="PF20040">
    <property type="entry name" value="DUF6442"/>
    <property type="match status" value="1"/>
</dbReference>
<proteinExistence type="predicted"/>
<dbReference type="KEGG" id="lhw:BSQ49_11440"/>
<feature type="transmembrane region" description="Helical" evidence="1">
    <location>
        <begin position="29"/>
        <end position="48"/>
    </location>
</feature>